<reference evidence="2" key="1">
    <citation type="journal article" date="2018" name="Int. J. Syst. Evol. Microbiol.">
        <title>Carboxylicivirga sediminis sp. nov., isolated from coastal sediment.</title>
        <authorList>
            <person name="Wang F.Q."/>
            <person name="Ren L.H."/>
            <person name="Zou R.J."/>
            <person name="Sun Y.Z."/>
            <person name="Liu X.J."/>
            <person name="Jiang F."/>
            <person name="Liu L.J."/>
        </authorList>
    </citation>
    <scope>NUCLEOTIDE SEQUENCE</scope>
    <source>
        <strain evidence="2">JR1</strain>
    </source>
</reference>
<dbReference type="InterPro" id="IPR008979">
    <property type="entry name" value="Galactose-bd-like_sf"/>
</dbReference>
<dbReference type="AlphaFoldDB" id="A0A941EYH0"/>
<evidence type="ECO:0008006" key="4">
    <source>
        <dbReference type="Google" id="ProtNLM"/>
    </source>
</evidence>
<accession>A0A941EYH0</accession>
<organism evidence="2 3">
    <name type="scientific">Carboxylicivirga sediminis</name>
    <dbReference type="NCBI Taxonomy" id="2006564"/>
    <lineage>
        <taxon>Bacteria</taxon>
        <taxon>Pseudomonadati</taxon>
        <taxon>Bacteroidota</taxon>
        <taxon>Bacteroidia</taxon>
        <taxon>Marinilabiliales</taxon>
        <taxon>Marinilabiliaceae</taxon>
        <taxon>Carboxylicivirga</taxon>
    </lineage>
</organism>
<dbReference type="RefSeq" id="WP_212187947.1">
    <property type="nucleotide sequence ID" value="NZ_JAGTAR010000001.1"/>
</dbReference>
<dbReference type="Proteomes" id="UP000679220">
    <property type="component" value="Unassembled WGS sequence"/>
</dbReference>
<reference evidence="2" key="2">
    <citation type="submission" date="2021-04" db="EMBL/GenBank/DDBJ databases">
        <authorList>
            <person name="Zhang T."/>
            <person name="Zhang Y."/>
            <person name="Lu D."/>
            <person name="Zuo D."/>
            <person name="Du Z."/>
        </authorList>
    </citation>
    <scope>NUCLEOTIDE SEQUENCE</scope>
    <source>
        <strain evidence="2">JR1</strain>
    </source>
</reference>
<evidence type="ECO:0000313" key="2">
    <source>
        <dbReference type="EMBL" id="MBR8534041.1"/>
    </source>
</evidence>
<name>A0A941EYH0_9BACT</name>
<protein>
    <recommendedName>
        <fullName evidence="4">DUF5689 domain-containing protein</fullName>
    </recommendedName>
</protein>
<keyword evidence="3" id="KW-1185">Reference proteome</keyword>
<evidence type="ECO:0000256" key="1">
    <source>
        <dbReference type="SAM" id="SignalP"/>
    </source>
</evidence>
<evidence type="ECO:0000313" key="3">
    <source>
        <dbReference type="Proteomes" id="UP000679220"/>
    </source>
</evidence>
<dbReference type="PROSITE" id="PS51257">
    <property type="entry name" value="PROKAR_LIPOPROTEIN"/>
    <property type="match status" value="1"/>
</dbReference>
<feature type="chain" id="PRO_5037059552" description="DUF5689 domain-containing protein" evidence="1">
    <location>
        <begin position="22"/>
        <end position="522"/>
    </location>
</feature>
<dbReference type="SUPFAM" id="SSF49785">
    <property type="entry name" value="Galactose-binding domain-like"/>
    <property type="match status" value="1"/>
</dbReference>
<dbReference type="EMBL" id="JAGTAR010000001">
    <property type="protein sequence ID" value="MBR8534041.1"/>
    <property type="molecule type" value="Genomic_DNA"/>
</dbReference>
<keyword evidence="1" id="KW-0732">Signal</keyword>
<gene>
    <name evidence="2" type="ORF">KDU71_00585</name>
</gene>
<feature type="signal peptide" evidence="1">
    <location>
        <begin position="1"/>
        <end position="21"/>
    </location>
</feature>
<proteinExistence type="predicted"/>
<comment type="caution">
    <text evidence="2">The sequence shown here is derived from an EMBL/GenBank/DDBJ whole genome shotgun (WGS) entry which is preliminary data.</text>
</comment>
<sequence length="522" mass="58209">MNKILKYIGGFIGAMALTLSACDDSYEAPTSDPSHAYVTTSFGLKNKTMQINSEMTLIDLSRGVVTREWSFPEGTLDLNGNTITSSNEDVVSVIFTKPNDFTNVELAQIYNSNVFVGDEDTGSKEKQSTITIEVRDSVKAGYVAYRTEDSSPLTMENGAANEVEAGRFITCEAGDYSLGKPDTYRWQLVKPNGAMREYKGDPIDIRVGSVGNHDLRLIASSEFGMDTLLYTDLINVLPTDDPVELIGLTSESARNKEIMLEFSRDLKDPSACNPAAFTIDIVNKGNVVDIPIKKISYDALDNNVVIIELASRLYNTDEIKVSYDSSIGTLETADDVIVETFDALDVRFVGLANIMPKTDYDYSFETSTSADWPNLWWGGFENFTSEVTNAKAYDGTKSLYIDMVNGAIFNYQKGGAPVTFNLEGGKAYEVGIWIYFEQKGNADTGDGWVPDLRFYPDNWSAELAYFFDENFPEGKWTYVKTIWNVGDTRDYFFFIRGYNNSSTVNSQFYLDNLTISELEARP</sequence>
<dbReference type="Gene3D" id="2.60.120.260">
    <property type="entry name" value="Galactose-binding domain-like"/>
    <property type="match status" value="1"/>
</dbReference>